<dbReference type="KEGG" id="yet:CH48_1117"/>
<evidence type="ECO:0000313" key="1">
    <source>
        <dbReference type="EMBL" id="CFQ63024.1"/>
    </source>
</evidence>
<dbReference type="Proteomes" id="UP000048841">
    <property type="component" value="Unassembled WGS sequence"/>
</dbReference>
<dbReference type="EMBL" id="CGBR01000013">
    <property type="protein sequence ID" value="CFQ63024.1"/>
    <property type="molecule type" value="Genomic_DNA"/>
</dbReference>
<accession>A0A0E1N9G5</accession>
<dbReference type="EMBL" id="CPXJ01000005">
    <property type="protein sequence ID" value="CND16159.1"/>
    <property type="molecule type" value="Genomic_DNA"/>
</dbReference>
<proteinExistence type="predicted"/>
<organism evidence="1 4">
    <name type="scientific">Yersinia enterocolitica</name>
    <dbReference type="NCBI Taxonomy" id="630"/>
    <lineage>
        <taxon>Bacteria</taxon>
        <taxon>Pseudomonadati</taxon>
        <taxon>Pseudomonadota</taxon>
        <taxon>Gammaproteobacteria</taxon>
        <taxon>Enterobacterales</taxon>
        <taxon>Yersiniaceae</taxon>
        <taxon>Yersinia</taxon>
    </lineage>
</organism>
<dbReference type="InterPro" id="IPR038058">
    <property type="entry name" value="PhnH-like_sp"/>
</dbReference>
<protein>
    <submittedName>
        <fullName evidence="1">Carbon-phosphorus lyase complex subunit</fullName>
    </submittedName>
</protein>
<evidence type="ECO:0000313" key="4">
    <source>
        <dbReference type="Proteomes" id="UP000048841"/>
    </source>
</evidence>
<dbReference type="SUPFAM" id="SSF159709">
    <property type="entry name" value="PhnH-like"/>
    <property type="match status" value="1"/>
</dbReference>
<evidence type="ECO:0000313" key="3">
    <source>
        <dbReference type="Proteomes" id="UP000041601"/>
    </source>
</evidence>
<dbReference type="Proteomes" id="UP000041601">
    <property type="component" value="Unassembled WGS sequence"/>
</dbReference>
<evidence type="ECO:0000313" key="2">
    <source>
        <dbReference type="EMBL" id="CND16159.1"/>
    </source>
</evidence>
<reference evidence="2 3" key="2">
    <citation type="submission" date="2015-03" db="EMBL/GenBank/DDBJ databases">
        <authorList>
            <consortium name="Pathogen Informatics"/>
            <person name="Murphy D."/>
        </authorList>
    </citation>
    <scope>NUCLEOTIDE SEQUENCE [LARGE SCALE GENOMIC DNA]</scope>
    <source>
        <strain evidence="2 3">IP05342</strain>
    </source>
</reference>
<sequence length="193" mass="21251">MSLLNHFDQPVDDAQHAFRRILKALSEPGVVVSLPHSSGWQQLNPATTSILLTLVDQETPLYLDEPLNNDAVQQNIRFHCGAPLTISIKNSLFSLFNNEIKEEILIDCPAGSELLPEHSTTVILQATSLHLGVPLRLRGPGIEHHRTVAPQLPSAVLNYLLNRPTAFPAGLDFMLTCGENLMAIPRTTHVEVC</sequence>
<dbReference type="PIRSF" id="PIRSF020680">
    <property type="entry name" value="PhnH"/>
    <property type="match status" value="1"/>
</dbReference>
<keyword evidence="3" id="KW-1185">Reference proteome</keyword>
<dbReference type="AlphaFoldDB" id="A0A0E1N9G5"/>
<dbReference type="OMA" id="HDTPVWL"/>
<dbReference type="Pfam" id="PF05845">
    <property type="entry name" value="PhnH"/>
    <property type="match status" value="1"/>
</dbReference>
<dbReference type="GeneID" id="31411652"/>
<name>A0A0E1N9G5_YEREN</name>
<keyword evidence="1" id="KW-0456">Lyase</keyword>
<gene>
    <name evidence="1" type="primary">phnH</name>
    <name evidence="1" type="ORF">ERS137941_02128</name>
    <name evidence="2" type="ORF">ERS137959_00476</name>
</gene>
<dbReference type="PATRIC" id="fig|630.129.peg.3770"/>
<dbReference type="GO" id="GO:0016829">
    <property type="term" value="F:lyase activity"/>
    <property type="evidence" value="ECO:0007669"/>
    <property type="project" value="UniProtKB-KW"/>
</dbReference>
<dbReference type="InterPro" id="IPR008772">
    <property type="entry name" value="Phosphonate_metab_PhnH"/>
</dbReference>
<dbReference type="NCBIfam" id="TIGR03292">
    <property type="entry name" value="PhnH_redo"/>
    <property type="match status" value="1"/>
</dbReference>
<dbReference type="GO" id="GO:0019634">
    <property type="term" value="P:organic phosphonate metabolic process"/>
    <property type="evidence" value="ECO:0007669"/>
    <property type="project" value="InterPro"/>
</dbReference>
<reference evidence="1 4" key="1">
    <citation type="submission" date="2015-03" db="EMBL/GenBank/DDBJ databases">
        <authorList>
            <person name="Murphy D."/>
        </authorList>
    </citation>
    <scope>NUCLEOTIDE SEQUENCE [LARGE SCALE GENOMIC DNA]</scope>
    <source>
        <strain evidence="1 4">IP26249</strain>
    </source>
</reference>
<dbReference type="Gene3D" id="3.40.50.11310">
    <property type="entry name" value="Bacterial phosphonate metabolism protein PhnH"/>
    <property type="match status" value="1"/>
</dbReference>
<dbReference type="RefSeq" id="WP_005156206.1">
    <property type="nucleotide sequence ID" value="NZ_CGBC01000001.1"/>
</dbReference>